<dbReference type="InterPro" id="IPR012332">
    <property type="entry name" value="Autotransporter_pectin_lyase_C"/>
</dbReference>
<sequence>MSIRNGGTAEIHDAARAEHLILGLGTLPSEIGHLIVRSAGSLTVGNQTSIGNDRGSSAISTLTIDGGTVTGGYGNFRVWHNGAVLLRGGGTLRTGTQGLALDGGRLEIGNAPGTLDSPYVWATPDDNVTGQLIFNHSAGDYEFAPAILQNVAVVHAGVGATTLVGENTYTGGTTLDAGVLGISANANLGNPNGALVFNGGTLRTTGFITMNRATALGAGNGAFDVASGASLTQQGIVSGSGALTKTGPGSLTLSGVNTYAGGTVIEAGTLRIAQSGNLGTGPLTLNGGTLEATAPLTLYADTWIDGGGTISTTSSLTLEGSINGRAGVKISSGPTGTVILNGAHNALPTAFVTGQSTLQVNGTLEAIIDIGGASRLSGSGTVGNTSIQHGSTLSPGQSSIGTLTVNGDLTLHDGSILDYQLGGPGTSSDPASGIGSRVNVTGNLTLNGALNLRSSSDTAQDGVPGLGYYRLMTYGGTLSGTGLSIGSTPVFSDPAHFEIQAGGGNVDLFIAALGHDTLQHWQGGDGAWNSANAQWLNRNGEVAAGWAGNQAVFKNQPGGFGGGTITVAGMQQFKGLQFVDDGYRLEGSGQLVIDGSERGDGNAEIRVLANSAEIATEITGSGGITKTDAGTLVLSGNNSYQGSTHILSGAVSIASDRNLGATGAGILLSGGTLATTADMAIGRNITLAGNGGFDVAAGTTLAATGPIGGTGALVKTGAGTLRLAGANLYAGGTRVRQGVLIGDTASIRGNIANDGEVAFQQATDGVFAGDISGSGLMRKLGAGSLALAGRNTQDWAVDTGPLRSAGSRFAGDVAIGANGIFVLDDAQAAAYAGTLSGTGRFHKQGAGSLLLTGDSASFTGHATVSAGTLRVGDRHGGGVLGGSLDVQAGATLGGSGTVGSGAGSQVTVASGGTLAPGNSVGTLTVNGDLVLDKGSRFEVEVDPQGTRSDQVAVTGNTTIQGGAVAHVGATGQYQLRSTYTLLTTGGALSGRFDTVSSDFAFLTPELRYDYGAGTVGLALARNDRSFASMALTDNQYATAQGIDSIGVAAGHAVYDAVAQLPDDAPLVRASLDALSGEIHASAKTALIEDSRFVRDAAKDRVRAAFAAPGASTAAVSARAADGAPTAVAATHDGPAAWSQAFGSWGSTDSDGNAARLERNVGGVLIGADRLMGNWRVGALAGYSQTDAKARDRASSGRSDNYHLGLYGGTQSGALGVRTGLAYSWHDIRTRRSVDIPGLSDSLRADYGGGTFQAFGELGYGIELNDTTRLEPFASLAYVRLHTDGYRESGGAAALTTGSANTETTFSTLGLRAEHALGSGAAQGTVRATAGWRHAMGDTTPQARHAFSAGDAFTVAGAPIAQDSAVIELGVDLAVARNTRFGLSYAGQIAGSAQDHGVRADLSIRF</sequence>
<dbReference type="eggNOG" id="COG4625">
    <property type="taxonomic scope" value="Bacteria"/>
</dbReference>
<dbReference type="PANTHER" id="PTHR35037">
    <property type="entry name" value="C-TERMINAL REGION OF AIDA-LIKE PROTEIN"/>
    <property type="match status" value="1"/>
</dbReference>
<dbReference type="InterPro" id="IPR005546">
    <property type="entry name" value="Autotransporte_beta"/>
</dbReference>
<dbReference type="KEGG" id="bbr:BB0916"/>
<dbReference type="HOGENOM" id="CLU_244366_0_0_4"/>
<dbReference type="PROSITE" id="PS51208">
    <property type="entry name" value="AUTOTRANSPORTER"/>
    <property type="match status" value="1"/>
</dbReference>
<dbReference type="InterPro" id="IPR011050">
    <property type="entry name" value="Pectin_lyase_fold/virulence"/>
</dbReference>
<dbReference type="NCBIfam" id="TIGR01414">
    <property type="entry name" value="autotrans_barl"/>
    <property type="match status" value="1"/>
</dbReference>
<dbReference type="Pfam" id="PF12951">
    <property type="entry name" value="PATR"/>
    <property type="match status" value="5"/>
</dbReference>
<dbReference type="EMBL" id="BX640439">
    <property type="protein sequence ID" value="CAE31415.1"/>
    <property type="molecule type" value="Genomic_DNA"/>
</dbReference>
<dbReference type="PANTHER" id="PTHR35037:SF7">
    <property type="entry name" value="AUTOTRANSPORTER"/>
    <property type="match status" value="1"/>
</dbReference>
<dbReference type="SUPFAM" id="SSF51126">
    <property type="entry name" value="Pectin lyase-like"/>
    <property type="match status" value="3"/>
</dbReference>
<dbReference type="GO" id="GO:0019867">
    <property type="term" value="C:outer membrane"/>
    <property type="evidence" value="ECO:0007669"/>
    <property type="project" value="InterPro"/>
</dbReference>
<dbReference type="SMART" id="SM00869">
    <property type="entry name" value="Autotransporter"/>
    <property type="match status" value="1"/>
</dbReference>
<feature type="domain" description="Autotransporter" evidence="2">
    <location>
        <begin position="1129"/>
        <end position="1405"/>
    </location>
</feature>
<dbReference type="Pfam" id="PF03797">
    <property type="entry name" value="Autotransporter"/>
    <property type="match status" value="1"/>
</dbReference>
<evidence type="ECO:0000259" key="2">
    <source>
        <dbReference type="PROSITE" id="PS51208"/>
    </source>
</evidence>
<reference evidence="3 4" key="1">
    <citation type="journal article" date="2003" name="Nat. Genet.">
        <title>Comparative analysis of the genome sequences of Bordetella pertussis, Bordetella parapertussis and Bordetella bronchiseptica.</title>
        <authorList>
            <person name="Parkhill J."/>
            <person name="Sebaihia M."/>
            <person name="Preston A."/>
            <person name="Murphy L.D."/>
            <person name="Thomson N.R."/>
            <person name="Harris D.E."/>
            <person name="Holden M.T.G."/>
            <person name="Churcher C.M."/>
            <person name="Bentley S.D."/>
            <person name="Mungall K.L."/>
            <person name="Cerdeno-Tarraga A.-M."/>
            <person name="Temple L."/>
            <person name="James K.D."/>
            <person name="Harris B."/>
            <person name="Quail M.A."/>
            <person name="Achtman M."/>
            <person name="Atkin R."/>
            <person name="Baker S."/>
            <person name="Basham D."/>
            <person name="Bason N."/>
            <person name="Cherevach I."/>
            <person name="Chillingworth T."/>
            <person name="Collins M."/>
            <person name="Cronin A."/>
            <person name="Davis P."/>
            <person name="Doggett J."/>
            <person name="Feltwell T."/>
            <person name="Goble A."/>
            <person name="Hamlin N."/>
            <person name="Hauser H."/>
            <person name="Holroyd S."/>
            <person name="Jagels K."/>
            <person name="Leather S."/>
            <person name="Moule S."/>
            <person name="Norberczak H."/>
            <person name="O'Neil S."/>
            <person name="Ormond D."/>
            <person name="Price C."/>
            <person name="Rabbinowitsch E."/>
            <person name="Rutter S."/>
            <person name="Sanders M."/>
            <person name="Saunders D."/>
            <person name="Seeger K."/>
            <person name="Sharp S."/>
            <person name="Simmonds M."/>
            <person name="Skelton J."/>
            <person name="Squares R."/>
            <person name="Squares S."/>
            <person name="Stevens K."/>
            <person name="Unwin L."/>
            <person name="Whitehead S."/>
            <person name="Barrell B.G."/>
            <person name="Maskell D.J."/>
        </authorList>
    </citation>
    <scope>NUCLEOTIDE SEQUENCE [LARGE SCALE GENOMIC DNA]</scope>
    <source>
        <strain evidence="3 4">ATCC BAA-588 / NCTC 13252 / RB50</strain>
    </source>
</reference>
<dbReference type="NCBIfam" id="TIGR02601">
    <property type="entry name" value="autotrns_rpt"/>
    <property type="match status" value="5"/>
</dbReference>
<name>A0A0H3LNA4_BORBR</name>
<dbReference type="Gene3D" id="2.40.128.130">
    <property type="entry name" value="Autotransporter beta-domain"/>
    <property type="match status" value="1"/>
</dbReference>
<evidence type="ECO:0000313" key="4">
    <source>
        <dbReference type="Proteomes" id="UP000001027"/>
    </source>
</evidence>
<gene>
    <name evidence="3" type="ordered locus">BB0916</name>
</gene>
<dbReference type="Gene3D" id="2.160.20.20">
    <property type="match status" value="2"/>
</dbReference>
<dbReference type="InterPro" id="IPR013425">
    <property type="entry name" value="Autotrns_rpt"/>
</dbReference>
<dbReference type="InterPro" id="IPR006315">
    <property type="entry name" value="OM_autotransptr_brl_dom"/>
</dbReference>
<keyword evidence="1" id="KW-0732">Signal</keyword>
<dbReference type="InterPro" id="IPR051551">
    <property type="entry name" value="Autotransporter_adhesion"/>
</dbReference>
<accession>A0A0H3LNA4</accession>
<evidence type="ECO:0000256" key="1">
    <source>
        <dbReference type="ARBA" id="ARBA00022729"/>
    </source>
</evidence>
<dbReference type="Proteomes" id="UP000001027">
    <property type="component" value="Chromosome"/>
</dbReference>
<organism evidence="3 4">
    <name type="scientific">Bordetella bronchiseptica (strain ATCC BAA-588 / NCTC 13252 / RB50)</name>
    <name type="common">Alcaligenes bronchisepticus</name>
    <dbReference type="NCBI Taxonomy" id="257310"/>
    <lineage>
        <taxon>Bacteria</taxon>
        <taxon>Pseudomonadati</taxon>
        <taxon>Pseudomonadota</taxon>
        <taxon>Betaproteobacteria</taxon>
        <taxon>Burkholderiales</taxon>
        <taxon>Alcaligenaceae</taxon>
        <taxon>Bordetella</taxon>
    </lineage>
</organism>
<protein>
    <submittedName>
        <fullName evidence="3">Autotransporter</fullName>
    </submittedName>
</protein>
<evidence type="ECO:0000313" key="3">
    <source>
        <dbReference type="EMBL" id="CAE31415.1"/>
    </source>
</evidence>
<dbReference type="SUPFAM" id="SSF103515">
    <property type="entry name" value="Autotransporter"/>
    <property type="match status" value="1"/>
</dbReference>
<proteinExistence type="predicted"/>
<dbReference type="InterPro" id="IPR036709">
    <property type="entry name" value="Autotransporte_beta_dom_sf"/>
</dbReference>